<dbReference type="EMBL" id="BPLR01001760">
    <property type="protein sequence ID" value="GIZ04582.1"/>
    <property type="molecule type" value="Genomic_DNA"/>
</dbReference>
<dbReference type="AlphaFoldDB" id="A0AAV4YEI0"/>
<comment type="caution">
    <text evidence="2">The sequence shown here is derived from an EMBL/GenBank/DDBJ whole genome shotgun (WGS) entry which is preliminary data.</text>
</comment>
<feature type="region of interest" description="Disordered" evidence="1">
    <location>
        <begin position="200"/>
        <end position="256"/>
    </location>
</feature>
<feature type="region of interest" description="Disordered" evidence="1">
    <location>
        <begin position="143"/>
        <end position="168"/>
    </location>
</feature>
<gene>
    <name evidence="2" type="ORF">CEXT_666671</name>
</gene>
<feature type="compositionally biased region" description="Basic and acidic residues" evidence="1">
    <location>
        <begin position="427"/>
        <end position="437"/>
    </location>
</feature>
<feature type="compositionally biased region" description="Basic and acidic residues" evidence="1">
    <location>
        <begin position="143"/>
        <end position="159"/>
    </location>
</feature>
<accession>A0AAV4YEI0</accession>
<organism evidence="2 3">
    <name type="scientific">Caerostris extrusa</name>
    <name type="common">Bark spider</name>
    <name type="synonym">Caerostris bankana</name>
    <dbReference type="NCBI Taxonomy" id="172846"/>
    <lineage>
        <taxon>Eukaryota</taxon>
        <taxon>Metazoa</taxon>
        <taxon>Ecdysozoa</taxon>
        <taxon>Arthropoda</taxon>
        <taxon>Chelicerata</taxon>
        <taxon>Arachnida</taxon>
        <taxon>Araneae</taxon>
        <taxon>Araneomorphae</taxon>
        <taxon>Entelegynae</taxon>
        <taxon>Araneoidea</taxon>
        <taxon>Araneidae</taxon>
        <taxon>Caerostris</taxon>
    </lineage>
</organism>
<feature type="compositionally biased region" description="Low complexity" evidence="1">
    <location>
        <begin position="285"/>
        <end position="296"/>
    </location>
</feature>
<sequence>MSRTPIIPQWTWLVSSCTVTLYVPGGHPEVLGGDSFYYEAHERQNSEESCSEFHTALETQGSLDDSTSASDLPIDSAQITISNLSFSTSISTNTGEEGNAAYRARCARDAEILGDPQDSSLSGLASTDQSELANRNIWFQRGEEVVGEENRNEPPREAAEPSEEEDLGQRDAVLALEQWMQGGTCVLAENRIEENLDDERVGSGSRIVPPEIPPRRFVTGACASGEGSSSRNDPPEIPARKFISGEHGSSTAGAECRQERSLKFGYLLKKSEDDGNCSLSRHSSSDSIKPASASSEDVSRSRSVKREQFDQAGPSQSKKKHWQKSGKLRSLQKSLAASMISIEEEIDSSKQAAKAIEEYSNPHPADDGLKESSSGMESFVGSERAKSDQSASLQMEVETRDVYAASTSKQGREISTHSKVSTKRGNKCREFTKESAKTKPSLPSTTKSKQESSSSKDEDDDSEKEKDDIQE</sequence>
<feature type="region of interest" description="Disordered" evidence="1">
    <location>
        <begin position="346"/>
        <end position="471"/>
    </location>
</feature>
<keyword evidence="3" id="KW-1185">Reference proteome</keyword>
<reference evidence="2 3" key="1">
    <citation type="submission" date="2021-06" db="EMBL/GenBank/DDBJ databases">
        <title>Caerostris extrusa draft genome.</title>
        <authorList>
            <person name="Kono N."/>
            <person name="Arakawa K."/>
        </authorList>
    </citation>
    <scope>NUCLEOTIDE SEQUENCE [LARGE SCALE GENOMIC DNA]</scope>
</reference>
<dbReference type="PROSITE" id="PS51257">
    <property type="entry name" value="PROKAR_LIPOPROTEIN"/>
    <property type="match status" value="1"/>
</dbReference>
<protein>
    <submittedName>
        <fullName evidence="2">Uncharacterized protein</fullName>
    </submittedName>
</protein>
<feature type="compositionally biased region" description="Basic residues" evidence="1">
    <location>
        <begin position="317"/>
        <end position="327"/>
    </location>
</feature>
<proteinExistence type="predicted"/>
<evidence type="ECO:0000256" key="1">
    <source>
        <dbReference type="SAM" id="MobiDB-lite"/>
    </source>
</evidence>
<dbReference type="Proteomes" id="UP001054945">
    <property type="component" value="Unassembled WGS sequence"/>
</dbReference>
<feature type="compositionally biased region" description="Basic and acidic residues" evidence="1">
    <location>
        <begin position="297"/>
        <end position="309"/>
    </location>
</feature>
<evidence type="ECO:0000313" key="3">
    <source>
        <dbReference type="Proteomes" id="UP001054945"/>
    </source>
</evidence>
<evidence type="ECO:0000313" key="2">
    <source>
        <dbReference type="EMBL" id="GIZ04582.1"/>
    </source>
</evidence>
<feature type="region of interest" description="Disordered" evidence="1">
    <location>
        <begin position="272"/>
        <end position="330"/>
    </location>
</feature>
<name>A0AAV4YEI0_CAEEX</name>